<evidence type="ECO:0000256" key="7">
    <source>
        <dbReference type="ARBA" id="ARBA00022989"/>
    </source>
</evidence>
<keyword evidence="9 13" id="KW-0446">Lipid-binding</keyword>
<feature type="transmembrane region" description="Helical" evidence="13">
    <location>
        <begin position="6"/>
        <end position="24"/>
    </location>
</feature>
<dbReference type="Pfam" id="PF00137">
    <property type="entry name" value="ATP-synt_C"/>
    <property type="match status" value="1"/>
</dbReference>
<dbReference type="Proteomes" id="UP001629156">
    <property type="component" value="Unassembled WGS sequence"/>
</dbReference>
<dbReference type="RefSeq" id="WP_099085034.1">
    <property type="nucleotide sequence ID" value="NZ_JBELPZ010000013.1"/>
</dbReference>
<protein>
    <recommendedName>
        <fullName evidence="13">ATP synthase subunit c</fullName>
    </recommendedName>
    <alternativeName>
        <fullName evidence="13">ATP synthase F(0) sector subunit c</fullName>
    </alternativeName>
    <alternativeName>
        <fullName evidence="13">F-type ATPase subunit c</fullName>
        <shortName evidence="13">F-ATPase subunit c</shortName>
    </alternativeName>
    <alternativeName>
        <fullName evidence="13">Lipid-binding protein</fullName>
    </alternativeName>
</protein>
<evidence type="ECO:0000256" key="2">
    <source>
        <dbReference type="ARBA" id="ARBA00006704"/>
    </source>
</evidence>
<keyword evidence="3 13" id="KW-0813">Transport</keyword>
<gene>
    <name evidence="13 15" type="primary">atpE</name>
    <name evidence="15" type="ORF">ABS766_12390</name>
</gene>
<evidence type="ECO:0000256" key="1">
    <source>
        <dbReference type="ARBA" id="ARBA00004141"/>
    </source>
</evidence>
<keyword evidence="4 13" id="KW-0138">CF(0)</keyword>
<keyword evidence="6 13" id="KW-0375">Hydrogen ion transport</keyword>
<dbReference type="EMBL" id="JBELPZ010000013">
    <property type="protein sequence ID" value="MFL9845219.1"/>
    <property type="molecule type" value="Genomic_DNA"/>
</dbReference>
<comment type="subcellular location">
    <subcellularLocation>
        <location evidence="13">Cell membrane</location>
        <topology evidence="13">Multi-pass membrane protein</topology>
    </subcellularLocation>
    <subcellularLocation>
        <location evidence="1">Membrane</location>
        <topology evidence="1">Multi-pass membrane protein</topology>
    </subcellularLocation>
</comment>
<dbReference type="CDD" id="cd18121">
    <property type="entry name" value="ATP-synt_Fo_c"/>
    <property type="match status" value="1"/>
</dbReference>
<dbReference type="NCBIfam" id="TIGR01260">
    <property type="entry name" value="ATP_synt_c"/>
    <property type="match status" value="1"/>
</dbReference>
<keyword evidence="10 13" id="KW-0472">Membrane</keyword>
<keyword evidence="11 13" id="KW-0066">ATP synthesis</keyword>
<evidence type="ECO:0000259" key="14">
    <source>
        <dbReference type="Pfam" id="PF00137"/>
    </source>
</evidence>
<dbReference type="PRINTS" id="PR00124">
    <property type="entry name" value="ATPASEC"/>
</dbReference>
<name>A0ABW8YY28_9FLAO</name>
<evidence type="ECO:0000256" key="9">
    <source>
        <dbReference type="ARBA" id="ARBA00023121"/>
    </source>
</evidence>
<comment type="function">
    <text evidence="12 13">F(1)F(0) ATP synthase produces ATP from ADP in the presence of a proton or sodium gradient. F-type ATPases consist of two structural domains, F(1) containing the extramembraneous catalytic core and F(0) containing the membrane proton channel, linked together by a central stalk and a peripheral stalk. During catalysis, ATP synthesis in the catalytic domain of F(1) is coupled via a rotary mechanism of the central stalk subunits to proton translocation.</text>
</comment>
<dbReference type="InterPro" id="IPR000454">
    <property type="entry name" value="ATP_synth_F0_csu"/>
</dbReference>
<keyword evidence="13" id="KW-1003">Cell membrane</keyword>
<evidence type="ECO:0000256" key="4">
    <source>
        <dbReference type="ARBA" id="ARBA00022547"/>
    </source>
</evidence>
<organism evidence="15 16">
    <name type="scientific">Flavobacterium rhizosphaerae</name>
    <dbReference type="NCBI Taxonomy" id="3163298"/>
    <lineage>
        <taxon>Bacteria</taxon>
        <taxon>Pseudomonadati</taxon>
        <taxon>Bacteroidota</taxon>
        <taxon>Flavobacteriia</taxon>
        <taxon>Flavobacteriales</taxon>
        <taxon>Flavobacteriaceae</taxon>
        <taxon>Flavobacterium</taxon>
    </lineage>
</organism>
<evidence type="ECO:0000256" key="3">
    <source>
        <dbReference type="ARBA" id="ARBA00022448"/>
    </source>
</evidence>
<dbReference type="SUPFAM" id="SSF81333">
    <property type="entry name" value="F1F0 ATP synthase subunit C"/>
    <property type="match status" value="1"/>
</dbReference>
<reference evidence="15 16" key="1">
    <citation type="submission" date="2024-06" db="EMBL/GenBank/DDBJ databases">
        <authorList>
            <person name="Kaempfer P."/>
            <person name="Viver T."/>
        </authorList>
    </citation>
    <scope>NUCLEOTIDE SEQUENCE [LARGE SCALE GENOMIC DNA]</scope>
    <source>
        <strain evidence="15 16">ST-119</strain>
    </source>
</reference>
<evidence type="ECO:0000256" key="10">
    <source>
        <dbReference type="ARBA" id="ARBA00023136"/>
    </source>
</evidence>
<evidence type="ECO:0000256" key="12">
    <source>
        <dbReference type="ARBA" id="ARBA00025198"/>
    </source>
</evidence>
<comment type="function">
    <text evidence="13">Key component of the F(0) channel; it plays a direct role in translocation across the membrane. A homomeric c-ring of between 10-14 subunits forms the central stalk rotor element with the F(1) delta and epsilon subunits.</text>
</comment>
<keyword evidence="8 13" id="KW-0406">Ion transport</keyword>
<dbReference type="InterPro" id="IPR020537">
    <property type="entry name" value="ATP_synth_F0_csu_DDCD_BS"/>
</dbReference>
<evidence type="ECO:0000256" key="5">
    <source>
        <dbReference type="ARBA" id="ARBA00022692"/>
    </source>
</evidence>
<feature type="site" description="Reversibly protonated during proton transport" evidence="13">
    <location>
        <position position="54"/>
    </location>
</feature>
<feature type="domain" description="V-ATPase proteolipid subunit C-like" evidence="14">
    <location>
        <begin position="9"/>
        <end position="63"/>
    </location>
</feature>
<evidence type="ECO:0000256" key="8">
    <source>
        <dbReference type="ARBA" id="ARBA00023065"/>
    </source>
</evidence>
<feature type="transmembrane region" description="Helical" evidence="13">
    <location>
        <begin position="45"/>
        <end position="64"/>
    </location>
</feature>
<evidence type="ECO:0000256" key="13">
    <source>
        <dbReference type="HAMAP-Rule" id="MF_01396"/>
    </source>
</evidence>
<keyword evidence="5 13" id="KW-0812">Transmembrane</keyword>
<sequence length="65" mass="6302">MEGTLNLIGAGLVVIGAGVGLGKIGGSAMDAIARQPEAAGKIQTAMIIIAALLEGLAFAALILGK</sequence>
<dbReference type="InterPro" id="IPR035921">
    <property type="entry name" value="F/V-ATP_Csub_sf"/>
</dbReference>
<dbReference type="InterPro" id="IPR005953">
    <property type="entry name" value="ATP_synth_csu_bac/chlpt"/>
</dbReference>
<proteinExistence type="inferred from homology"/>
<evidence type="ECO:0000256" key="11">
    <source>
        <dbReference type="ARBA" id="ARBA00023310"/>
    </source>
</evidence>
<comment type="similarity">
    <text evidence="2 13">Belongs to the ATPase C chain family.</text>
</comment>
<comment type="caution">
    <text evidence="15">The sequence shown here is derived from an EMBL/GenBank/DDBJ whole genome shotgun (WGS) entry which is preliminary data.</text>
</comment>
<evidence type="ECO:0000256" key="6">
    <source>
        <dbReference type="ARBA" id="ARBA00022781"/>
    </source>
</evidence>
<keyword evidence="7 13" id="KW-1133">Transmembrane helix</keyword>
<evidence type="ECO:0000313" key="15">
    <source>
        <dbReference type="EMBL" id="MFL9845219.1"/>
    </source>
</evidence>
<dbReference type="Gene3D" id="1.20.20.10">
    <property type="entry name" value="F1F0 ATP synthase subunit C"/>
    <property type="match status" value="1"/>
</dbReference>
<keyword evidence="16" id="KW-1185">Reference proteome</keyword>
<dbReference type="InterPro" id="IPR002379">
    <property type="entry name" value="ATPase_proteolipid_c-like_dom"/>
</dbReference>
<evidence type="ECO:0000313" key="16">
    <source>
        <dbReference type="Proteomes" id="UP001629156"/>
    </source>
</evidence>
<dbReference type="InterPro" id="IPR038662">
    <property type="entry name" value="ATP_synth_F0_csu_sf"/>
</dbReference>
<accession>A0ABW8YY28</accession>
<dbReference type="HAMAP" id="MF_01396">
    <property type="entry name" value="ATP_synth_c_bact"/>
    <property type="match status" value="1"/>
</dbReference>
<dbReference type="PROSITE" id="PS00605">
    <property type="entry name" value="ATPASE_C"/>
    <property type="match status" value="1"/>
</dbReference>